<protein>
    <submittedName>
        <fullName evidence="1">Uncharacterized protein</fullName>
    </submittedName>
</protein>
<name>A0A1X9N4Z5_9GAMM</name>
<evidence type="ECO:0000313" key="2">
    <source>
        <dbReference type="Proteomes" id="UP000193450"/>
    </source>
</evidence>
<proteinExistence type="predicted"/>
<dbReference type="Proteomes" id="UP000193450">
    <property type="component" value="Chromosome"/>
</dbReference>
<keyword evidence="2" id="KW-1185">Reference proteome</keyword>
<organism evidence="1 2">
    <name type="scientific">Oceanicoccus sagamiensis</name>
    <dbReference type="NCBI Taxonomy" id="716816"/>
    <lineage>
        <taxon>Bacteria</taxon>
        <taxon>Pseudomonadati</taxon>
        <taxon>Pseudomonadota</taxon>
        <taxon>Gammaproteobacteria</taxon>
        <taxon>Cellvibrionales</taxon>
        <taxon>Spongiibacteraceae</taxon>
        <taxon>Oceanicoccus</taxon>
    </lineage>
</organism>
<gene>
    <name evidence="1" type="ORF">BST96_03200</name>
</gene>
<accession>A0A1X9N4Z5</accession>
<reference evidence="1 2" key="1">
    <citation type="submission" date="2016-11" db="EMBL/GenBank/DDBJ databases">
        <title>Trade-off between light-utilization and light-protection in marine flavobacteria.</title>
        <authorList>
            <person name="Kumagai Y."/>
        </authorList>
    </citation>
    <scope>NUCLEOTIDE SEQUENCE [LARGE SCALE GENOMIC DNA]</scope>
    <source>
        <strain evidence="1 2">NBRC 107125</strain>
    </source>
</reference>
<dbReference type="EMBL" id="CP019343">
    <property type="protein sequence ID" value="ARN73198.1"/>
    <property type="molecule type" value="Genomic_DNA"/>
</dbReference>
<evidence type="ECO:0000313" key="1">
    <source>
        <dbReference type="EMBL" id="ARN73198.1"/>
    </source>
</evidence>
<sequence length="174" mass="19443">MINAISYNTNIDTYAKPNNVTNPIAFAARLQQRLGEATQDNVVAKADDPSLKDPYDINQGLNHALDSSAQRQADRQQIEQEARSFMFSAAYGQHQKAMLEQYIVAASNNEPASSSPSLKPYEMYQNIQEQQENIRDAKVVVAQQFVESARDTISIPEQPQQLLVQPEGLINVYA</sequence>
<dbReference type="KEGG" id="osg:BST96_03200"/>
<dbReference type="RefSeq" id="WP_085757303.1">
    <property type="nucleotide sequence ID" value="NZ_CP019343.1"/>
</dbReference>
<dbReference type="STRING" id="716816.BST96_03200"/>
<dbReference type="AlphaFoldDB" id="A0A1X9N4Z5"/>